<keyword evidence="2" id="KW-1185">Reference proteome</keyword>
<evidence type="ECO:0000313" key="2">
    <source>
        <dbReference type="Proteomes" id="UP000092154"/>
    </source>
</evidence>
<accession>A0A1B7MNC0</accession>
<reference evidence="1 2" key="1">
    <citation type="submission" date="2016-06" db="EMBL/GenBank/DDBJ databases">
        <title>Comparative genomics of the ectomycorrhizal sister species Rhizopogon vinicolor and Rhizopogon vesiculosus (Basidiomycota: Boletales) reveals a divergence of the mating type B locus.</title>
        <authorList>
            <consortium name="DOE Joint Genome Institute"/>
            <person name="Mujic A.B."/>
            <person name="Kuo A."/>
            <person name="Tritt A."/>
            <person name="Lipzen A."/>
            <person name="Chen C."/>
            <person name="Johnson J."/>
            <person name="Sharma A."/>
            <person name="Barry K."/>
            <person name="Grigoriev I.V."/>
            <person name="Spatafora J.W."/>
        </authorList>
    </citation>
    <scope>NUCLEOTIDE SEQUENCE [LARGE SCALE GENOMIC DNA]</scope>
    <source>
        <strain evidence="1 2">AM-OR11-026</strain>
    </source>
</reference>
<proteinExistence type="predicted"/>
<gene>
    <name evidence="1" type="ORF">K503DRAFT_786011</name>
</gene>
<evidence type="ECO:0000313" key="1">
    <source>
        <dbReference type="EMBL" id="OAX34108.1"/>
    </source>
</evidence>
<dbReference type="EMBL" id="KV448658">
    <property type="protein sequence ID" value="OAX34108.1"/>
    <property type="molecule type" value="Genomic_DNA"/>
</dbReference>
<name>A0A1B7MNC0_9AGAM</name>
<sequence>MSPQTKESETNTQREPRRCIAQSSRPVVCVFYVLSQPESLWRDISSSSPSGGAGHLGITWNCNDHEALLIAFRSLAFCVQSYLQNDEELAVVLDVPEPTVKAVKSRMRKEPMTVPSMSIGVHYCGSFVRQYVKPPIPHLLAGRHALRKLGKVNYSLETQRECTNTYYLPRVHRTNRMGLWQEVPPKFNVSPPSSPKKKK</sequence>
<dbReference type="Proteomes" id="UP000092154">
    <property type="component" value="Unassembled WGS sequence"/>
</dbReference>
<dbReference type="InParanoid" id="A0A1B7MNC0"/>
<organism evidence="1 2">
    <name type="scientific">Rhizopogon vinicolor AM-OR11-026</name>
    <dbReference type="NCBI Taxonomy" id="1314800"/>
    <lineage>
        <taxon>Eukaryota</taxon>
        <taxon>Fungi</taxon>
        <taxon>Dikarya</taxon>
        <taxon>Basidiomycota</taxon>
        <taxon>Agaricomycotina</taxon>
        <taxon>Agaricomycetes</taxon>
        <taxon>Agaricomycetidae</taxon>
        <taxon>Boletales</taxon>
        <taxon>Suillineae</taxon>
        <taxon>Rhizopogonaceae</taxon>
        <taxon>Rhizopogon</taxon>
    </lineage>
</organism>
<protein>
    <submittedName>
        <fullName evidence="1">Uncharacterized protein</fullName>
    </submittedName>
</protein>
<dbReference type="AlphaFoldDB" id="A0A1B7MNC0"/>